<name>A0ABS8WV58_DATST</name>
<accession>A0ABS8WV58</accession>
<evidence type="ECO:0000313" key="1">
    <source>
        <dbReference type="EMBL" id="MCE3216844.1"/>
    </source>
</evidence>
<evidence type="ECO:0000313" key="2">
    <source>
        <dbReference type="Proteomes" id="UP000823775"/>
    </source>
</evidence>
<organism evidence="1 2">
    <name type="scientific">Datura stramonium</name>
    <name type="common">Jimsonweed</name>
    <name type="synonym">Common thornapple</name>
    <dbReference type="NCBI Taxonomy" id="4076"/>
    <lineage>
        <taxon>Eukaryota</taxon>
        <taxon>Viridiplantae</taxon>
        <taxon>Streptophyta</taxon>
        <taxon>Embryophyta</taxon>
        <taxon>Tracheophyta</taxon>
        <taxon>Spermatophyta</taxon>
        <taxon>Magnoliopsida</taxon>
        <taxon>eudicotyledons</taxon>
        <taxon>Gunneridae</taxon>
        <taxon>Pentapetalae</taxon>
        <taxon>asterids</taxon>
        <taxon>lamiids</taxon>
        <taxon>Solanales</taxon>
        <taxon>Solanaceae</taxon>
        <taxon>Solanoideae</taxon>
        <taxon>Datureae</taxon>
        <taxon>Datura</taxon>
    </lineage>
</organism>
<sequence>VARGLHKAARGSSILALGMARCGSIPWHYSTRHAARIAHGQTRGIAFPGIVVGARRQVSHVLEGAQQLLPGALACATWYWLRDSSWATRKAPKTAKNWISYFN</sequence>
<comment type="caution">
    <text evidence="1">The sequence shown here is derived from an EMBL/GenBank/DDBJ whole genome shotgun (WGS) entry which is preliminary data.</text>
</comment>
<keyword evidence="2" id="KW-1185">Reference proteome</keyword>
<proteinExistence type="predicted"/>
<feature type="non-terminal residue" evidence="1">
    <location>
        <position position="1"/>
    </location>
</feature>
<reference evidence="1 2" key="1">
    <citation type="journal article" date="2021" name="BMC Genomics">
        <title>Datura genome reveals duplications of psychoactive alkaloid biosynthetic genes and high mutation rate following tissue culture.</title>
        <authorList>
            <person name="Rajewski A."/>
            <person name="Carter-House D."/>
            <person name="Stajich J."/>
            <person name="Litt A."/>
        </authorList>
    </citation>
    <scope>NUCLEOTIDE SEQUENCE [LARGE SCALE GENOMIC DNA]</scope>
    <source>
        <strain evidence="1">AR-01</strain>
    </source>
</reference>
<dbReference type="EMBL" id="JACEIK010014416">
    <property type="protein sequence ID" value="MCE3216844.1"/>
    <property type="molecule type" value="Genomic_DNA"/>
</dbReference>
<protein>
    <submittedName>
        <fullName evidence="1">Uncharacterized protein</fullName>
    </submittedName>
</protein>
<gene>
    <name evidence="1" type="ORF">HAX54_008446</name>
</gene>
<dbReference type="Proteomes" id="UP000823775">
    <property type="component" value="Unassembled WGS sequence"/>
</dbReference>